<organism evidence="3">
    <name type="scientific">Chlorobaculum parvum</name>
    <dbReference type="NCBI Taxonomy" id="274539"/>
    <lineage>
        <taxon>Bacteria</taxon>
        <taxon>Pseudomonadati</taxon>
        <taxon>Chlorobiota</taxon>
        <taxon>Chlorobiia</taxon>
        <taxon>Chlorobiales</taxon>
        <taxon>Chlorobiaceae</taxon>
        <taxon>Chlorobaculum</taxon>
    </lineage>
</organism>
<evidence type="ECO:0000256" key="2">
    <source>
        <dbReference type="ARBA" id="ARBA00023002"/>
    </source>
</evidence>
<dbReference type="InterPro" id="IPR002347">
    <property type="entry name" value="SDR_fam"/>
</dbReference>
<sequence length="252" mass="26555">MRLEGKVAIVSGAAGGIGSATARCFAREGAAVVMVDIDGEGCERVLSEILDQGGMARCYPADLTSEAEVVGLFEEVRREYGRLDILVNIAGGDCQPGAPVEEIDPELAMKNFDLNLKSTMLCCREAVKIMKPQLYGRIVNMSSLVYRGSSGQFSYAASKGGIFSFTRSLALALGAHNITANALAPALVEVEAFGRALGPERWAALAKASAERYPLGRIATPDDVAKAALFFASDDAAFITGQILEISGGARL</sequence>
<dbReference type="Proteomes" id="UP000886058">
    <property type="component" value="Unassembled WGS sequence"/>
</dbReference>
<evidence type="ECO:0000256" key="1">
    <source>
        <dbReference type="ARBA" id="ARBA00006484"/>
    </source>
</evidence>
<dbReference type="PANTHER" id="PTHR42760">
    <property type="entry name" value="SHORT-CHAIN DEHYDROGENASES/REDUCTASES FAMILY MEMBER"/>
    <property type="match status" value="1"/>
</dbReference>
<dbReference type="InterPro" id="IPR036291">
    <property type="entry name" value="NAD(P)-bd_dom_sf"/>
</dbReference>
<dbReference type="PRINTS" id="PR00080">
    <property type="entry name" value="SDRFAMILY"/>
</dbReference>
<proteinExistence type="inferred from homology"/>
<dbReference type="EMBL" id="DRSQ01000107">
    <property type="protein sequence ID" value="HHE32011.1"/>
    <property type="molecule type" value="Genomic_DNA"/>
</dbReference>
<evidence type="ECO:0000313" key="3">
    <source>
        <dbReference type="EMBL" id="HHE32011.1"/>
    </source>
</evidence>
<comment type="similarity">
    <text evidence="1">Belongs to the short-chain dehydrogenases/reductases (SDR) family.</text>
</comment>
<dbReference type="PANTHER" id="PTHR42760:SF133">
    <property type="entry name" value="3-OXOACYL-[ACYL-CARRIER-PROTEIN] REDUCTASE"/>
    <property type="match status" value="1"/>
</dbReference>
<reference evidence="3" key="1">
    <citation type="journal article" date="2020" name="mSystems">
        <title>Genome- and Community-Level Interaction Insights into Carbon Utilization and Element Cycling Functions of Hydrothermarchaeota in Hydrothermal Sediment.</title>
        <authorList>
            <person name="Zhou Z."/>
            <person name="Liu Y."/>
            <person name="Xu W."/>
            <person name="Pan J."/>
            <person name="Luo Z.H."/>
            <person name="Li M."/>
        </authorList>
    </citation>
    <scope>NUCLEOTIDE SEQUENCE [LARGE SCALE GENOMIC DNA]</scope>
    <source>
        <strain evidence="3">HyVt-633</strain>
    </source>
</reference>
<dbReference type="PRINTS" id="PR00081">
    <property type="entry name" value="GDHRDH"/>
</dbReference>
<gene>
    <name evidence="3" type="ORF">ENL07_05145</name>
</gene>
<dbReference type="AlphaFoldDB" id="A0A7C5DGH1"/>
<dbReference type="InterPro" id="IPR020904">
    <property type="entry name" value="Sc_DH/Rdtase_CS"/>
</dbReference>
<dbReference type="Pfam" id="PF13561">
    <property type="entry name" value="adh_short_C2"/>
    <property type="match status" value="1"/>
</dbReference>
<keyword evidence="2" id="KW-0560">Oxidoreductase</keyword>
<dbReference type="GO" id="GO:0016616">
    <property type="term" value="F:oxidoreductase activity, acting on the CH-OH group of donors, NAD or NADP as acceptor"/>
    <property type="evidence" value="ECO:0007669"/>
    <property type="project" value="TreeGrafter"/>
</dbReference>
<protein>
    <submittedName>
        <fullName evidence="3">SDR family oxidoreductase</fullName>
    </submittedName>
</protein>
<name>A0A7C5DGH1_9CHLB</name>
<dbReference type="FunFam" id="3.40.50.720:FF:000084">
    <property type="entry name" value="Short-chain dehydrogenase reductase"/>
    <property type="match status" value="1"/>
</dbReference>
<comment type="caution">
    <text evidence="3">The sequence shown here is derived from an EMBL/GenBank/DDBJ whole genome shotgun (WGS) entry which is preliminary data.</text>
</comment>
<dbReference type="PROSITE" id="PS00061">
    <property type="entry name" value="ADH_SHORT"/>
    <property type="match status" value="1"/>
</dbReference>
<dbReference type="SUPFAM" id="SSF51735">
    <property type="entry name" value="NAD(P)-binding Rossmann-fold domains"/>
    <property type="match status" value="1"/>
</dbReference>
<dbReference type="Gene3D" id="3.40.50.720">
    <property type="entry name" value="NAD(P)-binding Rossmann-like Domain"/>
    <property type="match status" value="1"/>
</dbReference>
<accession>A0A7C5DGH1</accession>
<dbReference type="CDD" id="cd05233">
    <property type="entry name" value="SDR_c"/>
    <property type="match status" value="1"/>
</dbReference>